<dbReference type="Pfam" id="PF00478">
    <property type="entry name" value="IMPDH"/>
    <property type="match status" value="1"/>
</dbReference>
<evidence type="ECO:0000256" key="3">
    <source>
        <dbReference type="ARBA" id="ARBA00022857"/>
    </source>
</evidence>
<dbReference type="GO" id="GO:0003920">
    <property type="term" value="F:GMP reductase activity"/>
    <property type="evidence" value="ECO:0007669"/>
    <property type="project" value="UniProtKB-EC"/>
</dbReference>
<evidence type="ECO:0000256" key="5">
    <source>
        <dbReference type="ARBA" id="ARBA00030699"/>
    </source>
</evidence>
<evidence type="ECO:0000256" key="4">
    <source>
        <dbReference type="ARBA" id="ARBA00023002"/>
    </source>
</evidence>
<dbReference type="PANTHER" id="PTHR43170:SF5">
    <property type="entry name" value="GMP REDUCTASE"/>
    <property type="match status" value="1"/>
</dbReference>
<protein>
    <recommendedName>
        <fullName evidence="2">GMP reductase</fullName>
        <ecNumber evidence="1">1.7.1.7</ecNumber>
    </recommendedName>
    <alternativeName>
        <fullName evidence="5">Guanosine 5'-monophosphate oxidoreductase</fullName>
    </alternativeName>
</protein>
<organism evidence="9">
    <name type="scientific">viral metagenome</name>
    <dbReference type="NCBI Taxonomy" id="1070528"/>
    <lineage>
        <taxon>unclassified sequences</taxon>
        <taxon>metagenomes</taxon>
        <taxon>organismal metagenomes</taxon>
    </lineage>
</organism>
<comment type="function">
    <text evidence="6">Catalyzes the irreversible NADPH-dependent deamination of GMP to IMP. It functions in the conversion of nucleobase, nucleoside and nucleotide derivatives of G to A nucleotides, and in maintaining the intracellular balance of A and G nucleotides.</text>
</comment>
<dbReference type="EMBL" id="MN740165">
    <property type="protein sequence ID" value="QHT91504.1"/>
    <property type="molecule type" value="Genomic_DNA"/>
</dbReference>
<name>A0A6C0IEI9_9ZZZZ</name>
<evidence type="ECO:0000256" key="2">
    <source>
        <dbReference type="ARBA" id="ARBA00015800"/>
    </source>
</evidence>
<keyword evidence="3" id="KW-0521">NADP</keyword>
<sequence length="320" mass="35107">MNFDYESMNLIPKKCIVNSRSECDTSVKFGPHNFHLPVVPANMECVINDDIAIMLAKNNYFYIHHRFDNDIISFCKKMKELHLPISISIGVNEDAYELLKLLNKLLIIPDYITIDIAHGHSVKVEAIIKMIRKEISKDVFIIAGNVSTGEAVCDLELWGANAIKVGIGPGSACTTYTATGFGSRGAQASIVEECVKAKNNEKTLIIADGGIKEPADIVKSIVLGADMVMVGGLFSALKDSPGSIVKGTDGLLYKEFWGSASAYQSNKKNRIEGTKKLLRMKSNTILEEISYLKECIQSAISYGGGNNLLSLKIVKYFLKS</sequence>
<dbReference type="InterPro" id="IPR050139">
    <property type="entry name" value="GMP_reductase"/>
</dbReference>
<dbReference type="Gene3D" id="3.20.20.70">
    <property type="entry name" value="Aldolase class I"/>
    <property type="match status" value="1"/>
</dbReference>
<dbReference type="GO" id="GO:0005829">
    <property type="term" value="C:cytosol"/>
    <property type="evidence" value="ECO:0007669"/>
    <property type="project" value="TreeGrafter"/>
</dbReference>
<proteinExistence type="predicted"/>
<dbReference type="PANTHER" id="PTHR43170">
    <property type="entry name" value="GMP REDUCTASE"/>
    <property type="match status" value="1"/>
</dbReference>
<dbReference type="InterPro" id="IPR001093">
    <property type="entry name" value="IMP_DH_GMPRt"/>
</dbReference>
<keyword evidence="4" id="KW-0560">Oxidoreductase</keyword>
<feature type="domain" description="IMP dehydrogenase/GMP reductase" evidence="8">
    <location>
        <begin position="4"/>
        <end position="305"/>
    </location>
</feature>
<dbReference type="PROSITE" id="PS00487">
    <property type="entry name" value="IMP_DH_GMP_RED"/>
    <property type="match status" value="1"/>
</dbReference>
<dbReference type="InterPro" id="IPR013785">
    <property type="entry name" value="Aldolase_TIM"/>
</dbReference>
<dbReference type="NCBIfam" id="NF003966">
    <property type="entry name" value="PRK05458.1"/>
    <property type="match status" value="1"/>
</dbReference>
<reference evidence="9" key="1">
    <citation type="journal article" date="2020" name="Nature">
        <title>Giant virus diversity and host interactions through global metagenomics.</title>
        <authorList>
            <person name="Schulz F."/>
            <person name="Roux S."/>
            <person name="Paez-Espino D."/>
            <person name="Jungbluth S."/>
            <person name="Walsh D.A."/>
            <person name="Denef V.J."/>
            <person name="McMahon K.D."/>
            <person name="Konstantinidis K.T."/>
            <person name="Eloe-Fadrosh E.A."/>
            <person name="Kyrpides N.C."/>
            <person name="Woyke T."/>
        </authorList>
    </citation>
    <scope>NUCLEOTIDE SEQUENCE</scope>
    <source>
        <strain evidence="9">GVMAG-M-3300023184-77</strain>
    </source>
</reference>
<comment type="catalytic activity">
    <reaction evidence="7">
        <text>IMP + NH4(+) + NADP(+) = GMP + NADPH + 2 H(+)</text>
        <dbReference type="Rhea" id="RHEA:17185"/>
        <dbReference type="ChEBI" id="CHEBI:15378"/>
        <dbReference type="ChEBI" id="CHEBI:28938"/>
        <dbReference type="ChEBI" id="CHEBI:57783"/>
        <dbReference type="ChEBI" id="CHEBI:58053"/>
        <dbReference type="ChEBI" id="CHEBI:58115"/>
        <dbReference type="ChEBI" id="CHEBI:58349"/>
        <dbReference type="EC" id="1.7.1.7"/>
    </reaction>
</comment>
<dbReference type="InterPro" id="IPR015875">
    <property type="entry name" value="IMP_DH/GMP_Rdtase_CS"/>
</dbReference>
<evidence type="ECO:0000256" key="1">
    <source>
        <dbReference type="ARBA" id="ARBA00012678"/>
    </source>
</evidence>
<accession>A0A6C0IEI9</accession>
<evidence type="ECO:0000256" key="6">
    <source>
        <dbReference type="ARBA" id="ARBA00037691"/>
    </source>
</evidence>
<dbReference type="AlphaFoldDB" id="A0A6C0IEI9"/>
<evidence type="ECO:0000313" key="9">
    <source>
        <dbReference type="EMBL" id="QHT91504.1"/>
    </source>
</evidence>
<dbReference type="EC" id="1.7.1.7" evidence="1"/>
<dbReference type="SUPFAM" id="SSF51412">
    <property type="entry name" value="Inosine monophosphate dehydrogenase (IMPDH)"/>
    <property type="match status" value="1"/>
</dbReference>
<evidence type="ECO:0000259" key="8">
    <source>
        <dbReference type="Pfam" id="PF00478"/>
    </source>
</evidence>
<evidence type="ECO:0000256" key="7">
    <source>
        <dbReference type="ARBA" id="ARBA00048616"/>
    </source>
</evidence>
<dbReference type="SMART" id="SM01240">
    <property type="entry name" value="IMPDH"/>
    <property type="match status" value="1"/>
</dbReference>